<dbReference type="Proteomes" id="UP000198724">
    <property type="component" value="Unassembled WGS sequence"/>
</dbReference>
<gene>
    <name evidence="1" type="ORF">SAMN05421739_11916</name>
</gene>
<accession>A0A1I2ZVM6</accession>
<evidence type="ECO:0000313" key="2">
    <source>
        <dbReference type="Proteomes" id="UP000198724"/>
    </source>
</evidence>
<organism evidence="1 2">
    <name type="scientific">Pontibacter chinhatensis</name>
    <dbReference type="NCBI Taxonomy" id="1436961"/>
    <lineage>
        <taxon>Bacteria</taxon>
        <taxon>Pseudomonadati</taxon>
        <taxon>Bacteroidota</taxon>
        <taxon>Cytophagia</taxon>
        <taxon>Cytophagales</taxon>
        <taxon>Hymenobacteraceae</taxon>
        <taxon>Pontibacter</taxon>
    </lineage>
</organism>
<dbReference type="EMBL" id="FOOT01000019">
    <property type="protein sequence ID" value="SFH41730.1"/>
    <property type="molecule type" value="Genomic_DNA"/>
</dbReference>
<sequence length="49" mass="5712">MKNKISILFYGKKSRITSSNLLPIYLRVTIEGRRFEFCTHRNVPLESGP</sequence>
<dbReference type="AlphaFoldDB" id="A0A1I2ZVM6"/>
<evidence type="ECO:0000313" key="1">
    <source>
        <dbReference type="EMBL" id="SFH41730.1"/>
    </source>
</evidence>
<keyword evidence="2" id="KW-1185">Reference proteome</keyword>
<name>A0A1I2ZVM6_9BACT</name>
<proteinExistence type="predicted"/>
<protein>
    <submittedName>
        <fullName evidence="1">Uncharacterized protein</fullName>
    </submittedName>
</protein>
<reference evidence="2" key="1">
    <citation type="submission" date="2016-10" db="EMBL/GenBank/DDBJ databases">
        <authorList>
            <person name="Varghese N."/>
            <person name="Submissions S."/>
        </authorList>
    </citation>
    <scope>NUCLEOTIDE SEQUENCE [LARGE SCALE GENOMIC DNA]</scope>
    <source>
        <strain evidence="2">LP51</strain>
    </source>
</reference>